<comment type="caution">
    <text evidence="1">The sequence shown here is derived from an EMBL/GenBank/DDBJ whole genome shotgun (WGS) entry which is preliminary data.</text>
</comment>
<reference evidence="1" key="1">
    <citation type="submission" date="2022-12" db="EMBL/GenBank/DDBJ databases">
        <title>Genome Sequence of Lasiodiplodia mahajangana.</title>
        <authorList>
            <person name="Buettner E."/>
        </authorList>
    </citation>
    <scope>NUCLEOTIDE SEQUENCE</scope>
    <source>
        <strain evidence="1">VT137</strain>
    </source>
</reference>
<evidence type="ECO:0000313" key="1">
    <source>
        <dbReference type="EMBL" id="KAJ8129246.1"/>
    </source>
</evidence>
<keyword evidence="2" id="KW-1185">Reference proteome</keyword>
<gene>
    <name evidence="1" type="ORF">O1611_g4384</name>
</gene>
<organism evidence="1 2">
    <name type="scientific">Lasiodiplodia mahajangana</name>
    <dbReference type="NCBI Taxonomy" id="1108764"/>
    <lineage>
        <taxon>Eukaryota</taxon>
        <taxon>Fungi</taxon>
        <taxon>Dikarya</taxon>
        <taxon>Ascomycota</taxon>
        <taxon>Pezizomycotina</taxon>
        <taxon>Dothideomycetes</taxon>
        <taxon>Dothideomycetes incertae sedis</taxon>
        <taxon>Botryosphaeriales</taxon>
        <taxon>Botryosphaeriaceae</taxon>
        <taxon>Lasiodiplodia</taxon>
    </lineage>
</organism>
<protein>
    <submittedName>
        <fullName evidence="1">Uncharacterized protein</fullName>
    </submittedName>
</protein>
<dbReference type="EMBL" id="JAPUUL010000820">
    <property type="protein sequence ID" value="KAJ8129246.1"/>
    <property type="molecule type" value="Genomic_DNA"/>
</dbReference>
<evidence type="ECO:0000313" key="2">
    <source>
        <dbReference type="Proteomes" id="UP001153332"/>
    </source>
</evidence>
<proteinExistence type="predicted"/>
<dbReference type="Proteomes" id="UP001153332">
    <property type="component" value="Unassembled WGS sequence"/>
</dbReference>
<name>A0ACC2JP14_9PEZI</name>
<accession>A0ACC2JP14</accession>
<sequence>MQNYTPGQKVGILGYMAFKTTLEKKIWEWIRAEKPSYAFNTVLPATVIGATLSPENQGIQSSCVMVKWLRDGVNLDVVASVVAQRFVDTQDLGVLYVAALVTPGVNGERLFGFGNRFSFPKVGEILQELEPEKEIPKLREDGWDQTEVPNQRSESLVRACVGHGWAALEDTIADCLNSIKKLEG</sequence>